<feature type="region of interest" description="Disordered" evidence="1">
    <location>
        <begin position="81"/>
        <end position="100"/>
    </location>
</feature>
<protein>
    <submittedName>
        <fullName evidence="2">Uncharacterized protein</fullName>
    </submittedName>
</protein>
<keyword evidence="3" id="KW-1185">Reference proteome</keyword>
<dbReference type="Proteomes" id="UP000501690">
    <property type="component" value="Linkage Group LG8"/>
</dbReference>
<name>A0A4D6MS76_VIGUN</name>
<evidence type="ECO:0000313" key="3">
    <source>
        <dbReference type="Proteomes" id="UP000501690"/>
    </source>
</evidence>
<organism evidence="2 3">
    <name type="scientific">Vigna unguiculata</name>
    <name type="common">Cowpea</name>
    <dbReference type="NCBI Taxonomy" id="3917"/>
    <lineage>
        <taxon>Eukaryota</taxon>
        <taxon>Viridiplantae</taxon>
        <taxon>Streptophyta</taxon>
        <taxon>Embryophyta</taxon>
        <taxon>Tracheophyta</taxon>
        <taxon>Spermatophyta</taxon>
        <taxon>Magnoliopsida</taxon>
        <taxon>eudicotyledons</taxon>
        <taxon>Gunneridae</taxon>
        <taxon>Pentapetalae</taxon>
        <taxon>rosids</taxon>
        <taxon>fabids</taxon>
        <taxon>Fabales</taxon>
        <taxon>Fabaceae</taxon>
        <taxon>Papilionoideae</taxon>
        <taxon>50 kb inversion clade</taxon>
        <taxon>NPAAA clade</taxon>
        <taxon>indigoferoid/millettioid clade</taxon>
        <taxon>Phaseoleae</taxon>
        <taxon>Vigna</taxon>
    </lineage>
</organism>
<evidence type="ECO:0000313" key="2">
    <source>
        <dbReference type="EMBL" id="QCE03928.1"/>
    </source>
</evidence>
<dbReference type="AlphaFoldDB" id="A0A4D6MS76"/>
<sequence>MKGEEQSEVVKVVFVIVGVGAVSTNDQIQGYKPTRGSGEHMKASHVLPILSHPSKTVHSPSPFFETGAPLGHCETPLRASRKLPLPALGPGAPPSKRSLT</sequence>
<proteinExistence type="predicted"/>
<gene>
    <name evidence="2" type="ORF">DEO72_LG8g1960</name>
</gene>
<reference evidence="2 3" key="1">
    <citation type="submission" date="2019-04" db="EMBL/GenBank/DDBJ databases">
        <title>An improved genome assembly and genetic linkage map for asparagus bean, Vigna unguiculata ssp. sesquipedialis.</title>
        <authorList>
            <person name="Xia Q."/>
            <person name="Zhang R."/>
            <person name="Dong Y."/>
        </authorList>
    </citation>
    <scope>NUCLEOTIDE SEQUENCE [LARGE SCALE GENOMIC DNA]</scope>
    <source>
        <tissue evidence="2">Leaf</tissue>
    </source>
</reference>
<evidence type="ECO:0000256" key="1">
    <source>
        <dbReference type="SAM" id="MobiDB-lite"/>
    </source>
</evidence>
<dbReference type="EMBL" id="CP039352">
    <property type="protein sequence ID" value="QCE03928.1"/>
    <property type="molecule type" value="Genomic_DNA"/>
</dbReference>
<accession>A0A4D6MS76</accession>